<dbReference type="GO" id="GO:0005789">
    <property type="term" value="C:endoplasmic reticulum membrane"/>
    <property type="evidence" value="ECO:0007669"/>
    <property type="project" value="UniProtKB-SubCell"/>
</dbReference>
<keyword evidence="16" id="KW-1185">Reference proteome</keyword>
<dbReference type="InterPro" id="IPR017972">
    <property type="entry name" value="Cyt_P450_CS"/>
</dbReference>
<evidence type="ECO:0000313" key="15">
    <source>
        <dbReference type="EMBL" id="KAK9508017.1"/>
    </source>
</evidence>
<feature type="binding site" description="axial binding residue" evidence="13">
    <location>
        <position position="426"/>
    </location>
    <ligand>
        <name>heme</name>
        <dbReference type="ChEBI" id="CHEBI:30413"/>
    </ligand>
    <ligandPart>
        <name>Fe</name>
        <dbReference type="ChEBI" id="CHEBI:18248"/>
    </ligandPart>
</feature>
<dbReference type="AlphaFoldDB" id="A0AAW1DG96"/>
<evidence type="ECO:0000256" key="9">
    <source>
        <dbReference type="ARBA" id="ARBA00023002"/>
    </source>
</evidence>
<evidence type="ECO:0008006" key="17">
    <source>
        <dbReference type="Google" id="ProtNLM"/>
    </source>
</evidence>
<organism evidence="15 16">
    <name type="scientific">Rhynocoris fuscipes</name>
    <dbReference type="NCBI Taxonomy" id="488301"/>
    <lineage>
        <taxon>Eukaryota</taxon>
        <taxon>Metazoa</taxon>
        <taxon>Ecdysozoa</taxon>
        <taxon>Arthropoda</taxon>
        <taxon>Hexapoda</taxon>
        <taxon>Insecta</taxon>
        <taxon>Pterygota</taxon>
        <taxon>Neoptera</taxon>
        <taxon>Paraneoptera</taxon>
        <taxon>Hemiptera</taxon>
        <taxon>Heteroptera</taxon>
        <taxon>Panheteroptera</taxon>
        <taxon>Cimicomorpha</taxon>
        <taxon>Reduviidae</taxon>
        <taxon>Harpactorinae</taxon>
        <taxon>Harpactorini</taxon>
        <taxon>Rhynocoris</taxon>
    </lineage>
</organism>
<comment type="similarity">
    <text evidence="4 14">Belongs to the cytochrome P450 family.</text>
</comment>
<keyword evidence="11 14" id="KW-0503">Monooxygenase</keyword>
<dbReference type="PRINTS" id="PR00463">
    <property type="entry name" value="EP450I"/>
</dbReference>
<sequence>MFLSIVLVTAVIILLHWTLTRKFSYWKRKGFLNYPGYFPFGTSKELTLVKRYQGFIHQELYNKLSPNPFGGIYVWNEPILFIRDPEIIRLIMVKEFQHFRDRGRVELSPKQPLSQHLFNLDGDIWRSLRIKLTPTFTSGRLKHMFSLFINAASKFDKCAFGLDTTSVEYEEFRKISQVMFIPYIPIKRIIGLALYHYFPFMRRFLDLNGIHKKIEELVFPLILDSVKHREQNNVRRNDFLDLMIQLQKRGKLENILLLKSINVHISFIEITTNLLVAQCFVFIVAGYETSSSVLSFAFYELALNQDIQDKLRKEIDEVTKNNGGEVDYQILNEMHYLDQVISEVLRKYPTAPLLERKCSKDFIVQNNPELIIEKGTKVWIPVYSLHHDPKYFKNPDNFDPDRFSPENKLSIVPFSYLPFGEGPRHCIGMRFGLLQTKLGIYTVISKYKVIPTEETPKRLNFRPSTLLTRTDQLIQLIIQPRDDLKASTTVISNENPAAT</sequence>
<keyword evidence="12" id="KW-0472">Membrane</keyword>
<dbReference type="InterPro" id="IPR001128">
    <property type="entry name" value="Cyt_P450"/>
</dbReference>
<evidence type="ECO:0000256" key="4">
    <source>
        <dbReference type="ARBA" id="ARBA00010617"/>
    </source>
</evidence>
<dbReference type="GO" id="GO:0016705">
    <property type="term" value="F:oxidoreductase activity, acting on paired donors, with incorporation or reduction of molecular oxygen"/>
    <property type="evidence" value="ECO:0007669"/>
    <property type="project" value="InterPro"/>
</dbReference>
<evidence type="ECO:0000256" key="11">
    <source>
        <dbReference type="ARBA" id="ARBA00023033"/>
    </source>
</evidence>
<protein>
    <recommendedName>
        <fullName evidence="17">Cytochrome P450</fullName>
    </recommendedName>
</protein>
<comment type="cofactor">
    <cofactor evidence="1 13">
        <name>heme</name>
        <dbReference type="ChEBI" id="CHEBI:30413"/>
    </cofactor>
</comment>
<accession>A0AAW1DG96</accession>
<dbReference type="PANTHER" id="PTHR24292">
    <property type="entry name" value="CYTOCHROME P450"/>
    <property type="match status" value="1"/>
</dbReference>
<name>A0AAW1DG96_9HEMI</name>
<evidence type="ECO:0000256" key="12">
    <source>
        <dbReference type="ARBA" id="ARBA00023136"/>
    </source>
</evidence>
<dbReference type="PANTHER" id="PTHR24292:SF54">
    <property type="entry name" value="CYP9F3-RELATED"/>
    <property type="match status" value="1"/>
</dbReference>
<dbReference type="FunFam" id="1.10.630.10:FF:000182">
    <property type="entry name" value="Cytochrome P450 3A4"/>
    <property type="match status" value="1"/>
</dbReference>
<evidence type="ECO:0000256" key="7">
    <source>
        <dbReference type="ARBA" id="ARBA00022824"/>
    </source>
</evidence>
<dbReference type="GO" id="GO:0020037">
    <property type="term" value="F:heme binding"/>
    <property type="evidence" value="ECO:0007669"/>
    <property type="project" value="InterPro"/>
</dbReference>
<dbReference type="Proteomes" id="UP001461498">
    <property type="component" value="Unassembled WGS sequence"/>
</dbReference>
<dbReference type="GO" id="GO:0005506">
    <property type="term" value="F:iron ion binding"/>
    <property type="evidence" value="ECO:0007669"/>
    <property type="project" value="InterPro"/>
</dbReference>
<proteinExistence type="inferred from homology"/>
<evidence type="ECO:0000313" key="16">
    <source>
        <dbReference type="Proteomes" id="UP001461498"/>
    </source>
</evidence>
<evidence type="ECO:0000256" key="6">
    <source>
        <dbReference type="ARBA" id="ARBA00022723"/>
    </source>
</evidence>
<keyword evidence="6 13" id="KW-0479">Metal-binding</keyword>
<dbReference type="InterPro" id="IPR036396">
    <property type="entry name" value="Cyt_P450_sf"/>
</dbReference>
<evidence type="ECO:0000256" key="10">
    <source>
        <dbReference type="ARBA" id="ARBA00023004"/>
    </source>
</evidence>
<dbReference type="InterPro" id="IPR002401">
    <property type="entry name" value="Cyt_P450_E_grp-I"/>
</dbReference>
<dbReference type="CDD" id="cd11056">
    <property type="entry name" value="CYP6-like"/>
    <property type="match status" value="1"/>
</dbReference>
<comment type="subcellular location">
    <subcellularLocation>
        <location evidence="3">Endoplasmic reticulum membrane</location>
        <topology evidence="3">Peripheral membrane protein</topology>
    </subcellularLocation>
    <subcellularLocation>
        <location evidence="2">Microsome membrane</location>
        <topology evidence="2">Peripheral membrane protein</topology>
    </subcellularLocation>
</comment>
<reference evidence="15 16" key="1">
    <citation type="submission" date="2022-12" db="EMBL/GenBank/DDBJ databases">
        <title>Chromosome-level genome assembly of true bugs.</title>
        <authorList>
            <person name="Ma L."/>
            <person name="Li H."/>
        </authorList>
    </citation>
    <scope>NUCLEOTIDE SEQUENCE [LARGE SCALE GENOMIC DNA]</scope>
    <source>
        <strain evidence="15">Lab_2022b</strain>
    </source>
</reference>
<comment type="caution">
    <text evidence="15">The sequence shown here is derived from an EMBL/GenBank/DDBJ whole genome shotgun (WGS) entry which is preliminary data.</text>
</comment>
<dbReference type="PROSITE" id="PS00086">
    <property type="entry name" value="CYTOCHROME_P450"/>
    <property type="match status" value="1"/>
</dbReference>
<keyword evidence="7" id="KW-0256">Endoplasmic reticulum</keyword>
<evidence type="ECO:0000256" key="3">
    <source>
        <dbReference type="ARBA" id="ARBA00004406"/>
    </source>
</evidence>
<evidence type="ECO:0000256" key="5">
    <source>
        <dbReference type="ARBA" id="ARBA00022617"/>
    </source>
</evidence>
<evidence type="ECO:0000256" key="14">
    <source>
        <dbReference type="RuleBase" id="RU000461"/>
    </source>
</evidence>
<dbReference type="SUPFAM" id="SSF48264">
    <property type="entry name" value="Cytochrome P450"/>
    <property type="match status" value="1"/>
</dbReference>
<dbReference type="EMBL" id="JAPXFL010000004">
    <property type="protein sequence ID" value="KAK9508017.1"/>
    <property type="molecule type" value="Genomic_DNA"/>
</dbReference>
<keyword evidence="8" id="KW-0492">Microsome</keyword>
<evidence type="ECO:0000256" key="8">
    <source>
        <dbReference type="ARBA" id="ARBA00022848"/>
    </source>
</evidence>
<evidence type="ECO:0000256" key="2">
    <source>
        <dbReference type="ARBA" id="ARBA00004174"/>
    </source>
</evidence>
<keyword evidence="5 13" id="KW-0349">Heme</keyword>
<keyword evidence="10 13" id="KW-0408">Iron</keyword>
<dbReference type="Pfam" id="PF00067">
    <property type="entry name" value="p450"/>
    <property type="match status" value="2"/>
</dbReference>
<keyword evidence="9 14" id="KW-0560">Oxidoreductase</keyword>
<dbReference type="InterPro" id="IPR050476">
    <property type="entry name" value="Insect_CytP450_Detox"/>
</dbReference>
<gene>
    <name evidence="15" type="ORF">O3M35_007768</name>
</gene>
<evidence type="ECO:0000256" key="13">
    <source>
        <dbReference type="PIRSR" id="PIRSR602401-1"/>
    </source>
</evidence>
<evidence type="ECO:0000256" key="1">
    <source>
        <dbReference type="ARBA" id="ARBA00001971"/>
    </source>
</evidence>
<dbReference type="PRINTS" id="PR00385">
    <property type="entry name" value="P450"/>
</dbReference>
<dbReference type="GO" id="GO:0004497">
    <property type="term" value="F:monooxygenase activity"/>
    <property type="evidence" value="ECO:0007669"/>
    <property type="project" value="UniProtKB-KW"/>
</dbReference>
<dbReference type="Gene3D" id="1.10.630.10">
    <property type="entry name" value="Cytochrome P450"/>
    <property type="match status" value="1"/>
</dbReference>